<feature type="region of interest" description="Disordered" evidence="1">
    <location>
        <begin position="142"/>
        <end position="184"/>
    </location>
</feature>
<sequence>MVKMSDVSDTEKNPLKGNKHKKAIEKEGNSEMKDQLLAVCRHGTLESTGNVLIGCKLKAKYGSTGEGDDSGDDCRCGTGNSSGQGGRPTIHRANRTRAGKEVAADRADQPSSNLHRRVGPSMSAAAKWAIGRVIVGLSMAFEQTRKRSPMGGEMGSDIGSKGEDEAKKRTGPRHCSPRRTEQSN</sequence>
<gene>
    <name evidence="2" type="ORF">CRG98_029011</name>
</gene>
<dbReference type="AlphaFoldDB" id="A0A2I0J311"/>
<evidence type="ECO:0000313" key="3">
    <source>
        <dbReference type="Proteomes" id="UP000233551"/>
    </source>
</evidence>
<proteinExistence type="predicted"/>
<reference evidence="2 3" key="1">
    <citation type="submission" date="2017-11" db="EMBL/GenBank/DDBJ databases">
        <title>De-novo sequencing of pomegranate (Punica granatum L.) genome.</title>
        <authorList>
            <person name="Akparov Z."/>
            <person name="Amiraslanov A."/>
            <person name="Hajiyeva S."/>
            <person name="Abbasov M."/>
            <person name="Kaur K."/>
            <person name="Hamwieh A."/>
            <person name="Solovyev V."/>
            <person name="Salamov A."/>
            <person name="Braich B."/>
            <person name="Kosarev P."/>
            <person name="Mahmoud A."/>
            <person name="Hajiyev E."/>
            <person name="Babayeva S."/>
            <person name="Izzatullayeva V."/>
            <person name="Mammadov A."/>
            <person name="Mammadov A."/>
            <person name="Sharifova S."/>
            <person name="Ojaghi J."/>
            <person name="Eynullazada K."/>
            <person name="Bayramov B."/>
            <person name="Abdulazimova A."/>
            <person name="Shahmuradov I."/>
        </authorList>
    </citation>
    <scope>NUCLEOTIDE SEQUENCE [LARGE SCALE GENOMIC DNA]</scope>
    <source>
        <strain evidence="3">cv. AG2017</strain>
        <tissue evidence="2">Leaf</tissue>
    </source>
</reference>
<evidence type="ECO:0000313" key="2">
    <source>
        <dbReference type="EMBL" id="PKI50624.1"/>
    </source>
</evidence>
<comment type="caution">
    <text evidence="2">The sequence shown here is derived from an EMBL/GenBank/DDBJ whole genome shotgun (WGS) entry which is preliminary data.</text>
</comment>
<dbReference type="EMBL" id="PGOL01002093">
    <property type="protein sequence ID" value="PKI50624.1"/>
    <property type="molecule type" value="Genomic_DNA"/>
</dbReference>
<feature type="region of interest" description="Disordered" evidence="1">
    <location>
        <begin position="1"/>
        <end position="31"/>
    </location>
</feature>
<feature type="region of interest" description="Disordered" evidence="1">
    <location>
        <begin position="78"/>
        <end position="119"/>
    </location>
</feature>
<accession>A0A2I0J311</accession>
<organism evidence="2 3">
    <name type="scientific">Punica granatum</name>
    <name type="common">Pomegranate</name>
    <dbReference type="NCBI Taxonomy" id="22663"/>
    <lineage>
        <taxon>Eukaryota</taxon>
        <taxon>Viridiplantae</taxon>
        <taxon>Streptophyta</taxon>
        <taxon>Embryophyta</taxon>
        <taxon>Tracheophyta</taxon>
        <taxon>Spermatophyta</taxon>
        <taxon>Magnoliopsida</taxon>
        <taxon>eudicotyledons</taxon>
        <taxon>Gunneridae</taxon>
        <taxon>Pentapetalae</taxon>
        <taxon>rosids</taxon>
        <taxon>malvids</taxon>
        <taxon>Myrtales</taxon>
        <taxon>Lythraceae</taxon>
        <taxon>Punica</taxon>
    </lineage>
</organism>
<dbReference type="Proteomes" id="UP000233551">
    <property type="component" value="Unassembled WGS sequence"/>
</dbReference>
<name>A0A2I0J311_PUNGR</name>
<feature type="compositionally biased region" description="Basic and acidic residues" evidence="1">
    <location>
        <begin position="98"/>
        <end position="108"/>
    </location>
</feature>
<evidence type="ECO:0000256" key="1">
    <source>
        <dbReference type="SAM" id="MobiDB-lite"/>
    </source>
</evidence>
<keyword evidence="3" id="KW-1185">Reference proteome</keyword>
<protein>
    <submittedName>
        <fullName evidence="2">Uncharacterized protein</fullName>
    </submittedName>
</protein>